<protein>
    <submittedName>
        <fullName evidence="2">Uncharacterized protein</fullName>
    </submittedName>
</protein>
<keyword evidence="1" id="KW-0472">Membrane</keyword>
<evidence type="ECO:0000256" key="1">
    <source>
        <dbReference type="SAM" id="Phobius"/>
    </source>
</evidence>
<proteinExistence type="predicted"/>
<dbReference type="EMBL" id="CAXKWB010022551">
    <property type="protein sequence ID" value="CAL4124422.1"/>
    <property type="molecule type" value="Genomic_DNA"/>
</dbReference>
<organism evidence="2 3">
    <name type="scientific">Meganyctiphanes norvegica</name>
    <name type="common">Northern krill</name>
    <name type="synonym">Thysanopoda norvegica</name>
    <dbReference type="NCBI Taxonomy" id="48144"/>
    <lineage>
        <taxon>Eukaryota</taxon>
        <taxon>Metazoa</taxon>
        <taxon>Ecdysozoa</taxon>
        <taxon>Arthropoda</taxon>
        <taxon>Crustacea</taxon>
        <taxon>Multicrustacea</taxon>
        <taxon>Malacostraca</taxon>
        <taxon>Eumalacostraca</taxon>
        <taxon>Eucarida</taxon>
        <taxon>Euphausiacea</taxon>
        <taxon>Euphausiidae</taxon>
        <taxon>Meganyctiphanes</taxon>
    </lineage>
</organism>
<keyword evidence="1" id="KW-1133">Transmembrane helix</keyword>
<evidence type="ECO:0000313" key="3">
    <source>
        <dbReference type="Proteomes" id="UP001497623"/>
    </source>
</evidence>
<gene>
    <name evidence="2" type="ORF">MNOR_LOCUS24498</name>
</gene>
<comment type="caution">
    <text evidence="2">The sequence shown here is derived from an EMBL/GenBank/DDBJ whole genome shotgun (WGS) entry which is preliminary data.</text>
</comment>
<keyword evidence="1" id="KW-0812">Transmembrane</keyword>
<accession>A0AAV2RIC7</accession>
<feature type="transmembrane region" description="Helical" evidence="1">
    <location>
        <begin position="157"/>
        <end position="176"/>
    </location>
</feature>
<name>A0AAV2RIC7_MEGNR</name>
<sequence>MDPIIRHRILTNQSGYSSEDRSSDEEEKGTLEIKMNKEIRKNLQRILKNIRESIKKSKESFPAYDIPNNWRNAIQYEEYLNYCNGTFGNNKKAVKRDVYGDDKQRQDDAEVVDDDIKKEVYNDVHNLSNSINDKLMKSPKNESKVYDSDIESEIEEVMVTVVALVLTVTLVMVLVAKFTDLNICCYL</sequence>
<keyword evidence="3" id="KW-1185">Reference proteome</keyword>
<dbReference type="AlphaFoldDB" id="A0AAV2RIC7"/>
<reference evidence="2 3" key="1">
    <citation type="submission" date="2024-05" db="EMBL/GenBank/DDBJ databases">
        <authorList>
            <person name="Wallberg A."/>
        </authorList>
    </citation>
    <scope>NUCLEOTIDE SEQUENCE [LARGE SCALE GENOMIC DNA]</scope>
</reference>
<evidence type="ECO:0000313" key="2">
    <source>
        <dbReference type="EMBL" id="CAL4124422.1"/>
    </source>
</evidence>
<dbReference type="Proteomes" id="UP001497623">
    <property type="component" value="Unassembled WGS sequence"/>
</dbReference>